<dbReference type="Proteomes" id="UP000727907">
    <property type="component" value="Unassembled WGS sequence"/>
</dbReference>
<sequence length="245" mass="27489">MIRLRPAFWPTLVSLPILVLSLGLGLWQMERREWKRDIIDRIATNQAAPAMTLDQLLGGTPLRHEYGRVKVAGTFEHGHEFFLAARSLKNKVGLQVIVPLKTDDGRVILFDRGWVPDRAAATQAITRTTGRVEVTGLVRRSQIRARFAPENVPDKNVWFQADVPLMRKLAGASPDPKLDTFFLEADSTPNPGGVPVGGQTRLEIPNDHLQYAITWFLLALALAGVYLAYHWENGRLEINGRRKTP</sequence>
<evidence type="ECO:0000256" key="6">
    <source>
        <dbReference type="RuleBase" id="RU363076"/>
    </source>
</evidence>
<dbReference type="PANTHER" id="PTHR23427:SF2">
    <property type="entry name" value="SURFEIT LOCUS PROTEIN 1"/>
    <property type="match status" value="1"/>
</dbReference>
<gene>
    <name evidence="7" type="ORF">KQ910_19440</name>
</gene>
<dbReference type="InterPro" id="IPR045214">
    <property type="entry name" value="Surf1/Surf4"/>
</dbReference>
<proteinExistence type="inferred from homology"/>
<comment type="subcellular location">
    <subcellularLocation>
        <location evidence="6">Cell membrane</location>
        <topology evidence="6">Multi-pass membrane protein</topology>
    </subcellularLocation>
    <subcellularLocation>
        <location evidence="1">Membrane</location>
    </subcellularLocation>
</comment>
<name>A0ABS6IRZ1_9HYPH</name>
<comment type="caution">
    <text evidence="7">The sequence shown here is derived from an EMBL/GenBank/DDBJ whole genome shotgun (WGS) entry which is preliminary data.</text>
</comment>
<protein>
    <recommendedName>
        <fullName evidence="6">SURF1-like protein</fullName>
    </recommendedName>
</protein>
<evidence type="ECO:0000256" key="5">
    <source>
        <dbReference type="ARBA" id="ARBA00023136"/>
    </source>
</evidence>
<dbReference type="InterPro" id="IPR002994">
    <property type="entry name" value="Surf1/Shy1"/>
</dbReference>
<dbReference type="PROSITE" id="PS50895">
    <property type="entry name" value="SURF1"/>
    <property type="match status" value="1"/>
</dbReference>
<feature type="transmembrane region" description="Helical" evidence="6">
    <location>
        <begin position="209"/>
        <end position="229"/>
    </location>
</feature>
<evidence type="ECO:0000256" key="3">
    <source>
        <dbReference type="ARBA" id="ARBA00022692"/>
    </source>
</evidence>
<dbReference type="PANTHER" id="PTHR23427">
    <property type="entry name" value="SURFEIT LOCUS PROTEIN"/>
    <property type="match status" value="1"/>
</dbReference>
<evidence type="ECO:0000313" key="7">
    <source>
        <dbReference type="EMBL" id="MBU8875955.1"/>
    </source>
</evidence>
<evidence type="ECO:0000256" key="1">
    <source>
        <dbReference type="ARBA" id="ARBA00004370"/>
    </source>
</evidence>
<dbReference type="EMBL" id="JAHOPB010000002">
    <property type="protein sequence ID" value="MBU8875955.1"/>
    <property type="molecule type" value="Genomic_DNA"/>
</dbReference>
<dbReference type="CDD" id="cd06662">
    <property type="entry name" value="SURF1"/>
    <property type="match status" value="1"/>
</dbReference>
<accession>A0ABS6IRZ1</accession>
<dbReference type="Pfam" id="PF02104">
    <property type="entry name" value="SURF1"/>
    <property type="match status" value="1"/>
</dbReference>
<evidence type="ECO:0000256" key="2">
    <source>
        <dbReference type="ARBA" id="ARBA00007165"/>
    </source>
</evidence>
<dbReference type="RefSeq" id="WP_216964382.1">
    <property type="nucleotide sequence ID" value="NZ_JAHOPB010000002.1"/>
</dbReference>
<keyword evidence="4 6" id="KW-1133">Transmembrane helix</keyword>
<keyword evidence="6" id="KW-1003">Cell membrane</keyword>
<evidence type="ECO:0000256" key="4">
    <source>
        <dbReference type="ARBA" id="ARBA00022989"/>
    </source>
</evidence>
<keyword evidence="5 6" id="KW-0472">Membrane</keyword>
<comment type="similarity">
    <text evidence="2 6">Belongs to the SURF1 family.</text>
</comment>
<keyword evidence="3 6" id="KW-0812">Transmembrane</keyword>
<organism evidence="7 8">
    <name type="scientific">Reyranella humidisoli</name>
    <dbReference type="NCBI Taxonomy" id="2849149"/>
    <lineage>
        <taxon>Bacteria</taxon>
        <taxon>Pseudomonadati</taxon>
        <taxon>Pseudomonadota</taxon>
        <taxon>Alphaproteobacteria</taxon>
        <taxon>Hyphomicrobiales</taxon>
        <taxon>Reyranellaceae</taxon>
        <taxon>Reyranella</taxon>
    </lineage>
</organism>
<feature type="transmembrane region" description="Helical" evidence="6">
    <location>
        <begin position="6"/>
        <end position="27"/>
    </location>
</feature>
<evidence type="ECO:0000313" key="8">
    <source>
        <dbReference type="Proteomes" id="UP000727907"/>
    </source>
</evidence>
<reference evidence="7 8" key="1">
    <citation type="submission" date="2021-06" db="EMBL/GenBank/DDBJ databases">
        <authorList>
            <person name="Lee D.H."/>
        </authorList>
    </citation>
    <scope>NUCLEOTIDE SEQUENCE [LARGE SCALE GENOMIC DNA]</scope>
    <source>
        <strain evidence="7 8">MMS21-HV4-11</strain>
    </source>
</reference>
<keyword evidence="8" id="KW-1185">Reference proteome</keyword>